<dbReference type="AlphaFoldDB" id="A0A830GBP2"/>
<accession>A0A830GBP2</accession>
<dbReference type="RefSeq" id="WP_188878212.1">
    <property type="nucleotide sequence ID" value="NZ_BMOQ01000004.1"/>
</dbReference>
<dbReference type="InterPro" id="IPR050832">
    <property type="entry name" value="Bact_Acetyltransf"/>
</dbReference>
<dbReference type="Gene3D" id="3.40.630.30">
    <property type="match status" value="1"/>
</dbReference>
<dbReference type="CDD" id="cd04301">
    <property type="entry name" value="NAT_SF"/>
    <property type="match status" value="1"/>
</dbReference>
<dbReference type="EMBL" id="BMOQ01000004">
    <property type="protein sequence ID" value="GGN16253.1"/>
    <property type="molecule type" value="Genomic_DNA"/>
</dbReference>
<keyword evidence="2" id="KW-0012">Acyltransferase</keyword>
<sequence length="172" mass="18844">MARRAPDGVVIEAGTMDDLETLVDLWVALVADQRAHGTHLLAAENRTTARDVLSQYVATDRVLVARRTEAGTPVGFVMFHPESGLYEEDVSRGVVDNVYVDPAHRDRGIGSALLDAAEATLRDAGVDVLSIAVMADNERARALYEDRGYRPQRCVLEKPGESDTHTKEGDER</sequence>
<dbReference type="SUPFAM" id="SSF55729">
    <property type="entry name" value="Acyl-CoA N-acyltransferases (Nat)"/>
    <property type="match status" value="1"/>
</dbReference>
<feature type="domain" description="N-acetyltransferase" evidence="3">
    <location>
        <begin position="9"/>
        <end position="168"/>
    </location>
</feature>
<evidence type="ECO:0000259" key="3">
    <source>
        <dbReference type="PROSITE" id="PS51186"/>
    </source>
</evidence>
<dbReference type="InterPro" id="IPR016181">
    <property type="entry name" value="Acyl_CoA_acyltransferase"/>
</dbReference>
<gene>
    <name evidence="4" type="ORF">GCM10009021_15930</name>
</gene>
<dbReference type="Proteomes" id="UP000608850">
    <property type="component" value="Unassembled WGS sequence"/>
</dbReference>
<keyword evidence="5" id="KW-1185">Reference proteome</keyword>
<dbReference type="InterPro" id="IPR000182">
    <property type="entry name" value="GNAT_dom"/>
</dbReference>
<evidence type="ECO:0000313" key="4">
    <source>
        <dbReference type="EMBL" id="GGN16253.1"/>
    </source>
</evidence>
<protein>
    <submittedName>
        <fullName evidence="4">GNAT family N-acetyltransferase</fullName>
    </submittedName>
</protein>
<dbReference type="PROSITE" id="PS51186">
    <property type="entry name" value="GNAT"/>
    <property type="match status" value="1"/>
</dbReference>
<keyword evidence="1" id="KW-0808">Transferase</keyword>
<proteinExistence type="predicted"/>
<dbReference type="OrthoDB" id="38613at2157"/>
<evidence type="ECO:0000256" key="1">
    <source>
        <dbReference type="ARBA" id="ARBA00022679"/>
    </source>
</evidence>
<evidence type="ECO:0000313" key="5">
    <source>
        <dbReference type="Proteomes" id="UP000608850"/>
    </source>
</evidence>
<dbReference type="Pfam" id="PF00583">
    <property type="entry name" value="Acetyltransf_1"/>
    <property type="match status" value="1"/>
</dbReference>
<dbReference type="GO" id="GO:0016747">
    <property type="term" value="F:acyltransferase activity, transferring groups other than amino-acyl groups"/>
    <property type="evidence" value="ECO:0007669"/>
    <property type="project" value="InterPro"/>
</dbReference>
<dbReference type="PANTHER" id="PTHR43877:SF1">
    <property type="entry name" value="ACETYLTRANSFERASE"/>
    <property type="match status" value="1"/>
</dbReference>
<dbReference type="PANTHER" id="PTHR43877">
    <property type="entry name" value="AMINOALKYLPHOSPHONATE N-ACETYLTRANSFERASE-RELATED-RELATED"/>
    <property type="match status" value="1"/>
</dbReference>
<comment type="caution">
    <text evidence="4">The sequence shown here is derived from an EMBL/GenBank/DDBJ whole genome shotgun (WGS) entry which is preliminary data.</text>
</comment>
<name>A0A830GBP2_9EURY</name>
<reference evidence="4 5" key="1">
    <citation type="journal article" date="2019" name="Int. J. Syst. Evol. Microbiol.">
        <title>The Global Catalogue of Microorganisms (GCM) 10K type strain sequencing project: providing services to taxonomists for standard genome sequencing and annotation.</title>
        <authorList>
            <consortium name="The Broad Institute Genomics Platform"/>
            <consortium name="The Broad Institute Genome Sequencing Center for Infectious Disease"/>
            <person name="Wu L."/>
            <person name="Ma J."/>
        </authorList>
    </citation>
    <scope>NUCLEOTIDE SEQUENCE [LARGE SCALE GENOMIC DNA]</scope>
    <source>
        <strain evidence="4 5">JCM 16331</strain>
    </source>
</reference>
<evidence type="ECO:0000256" key="2">
    <source>
        <dbReference type="ARBA" id="ARBA00023315"/>
    </source>
</evidence>
<organism evidence="4 5">
    <name type="scientific">Halarchaeum nitratireducens</name>
    <dbReference type="NCBI Taxonomy" id="489913"/>
    <lineage>
        <taxon>Archaea</taxon>
        <taxon>Methanobacteriati</taxon>
        <taxon>Methanobacteriota</taxon>
        <taxon>Stenosarchaea group</taxon>
        <taxon>Halobacteria</taxon>
        <taxon>Halobacteriales</taxon>
        <taxon>Halobacteriaceae</taxon>
    </lineage>
</organism>